<proteinExistence type="predicted"/>
<dbReference type="EC" id="3.5.1.16" evidence="1"/>
<protein>
    <submittedName>
        <fullName evidence="1">Acetylornithine deacetylase</fullName>
        <ecNumber evidence="1">3.5.1.16</ecNumber>
    </submittedName>
</protein>
<accession>A0ACC6U415</accession>
<gene>
    <name evidence="1" type="primary">argE</name>
    <name evidence="1" type="ORF">AB4Y32_21785</name>
</gene>
<evidence type="ECO:0000313" key="1">
    <source>
        <dbReference type="EMBL" id="MEX3934388.1"/>
    </source>
</evidence>
<reference evidence="1" key="1">
    <citation type="submission" date="2024-07" db="EMBL/GenBank/DDBJ databases">
        <title>A survey of Mimosa microsymbionts across Brazilian biomes reveals a high diversity of Paraburkholderia nodulating endemic species, but also that Cupriavidus is common as a symbiont of widespread species.</title>
        <authorList>
            <person name="Rouws L."/>
            <person name="Barauna A."/>
            <person name="Beukes C."/>
            <person name="Rouws J.R.C."/>
            <person name="De Faria S.M."/>
            <person name="Gross E."/>
            <person name="Bueno Dos Reis Junior F."/>
            <person name="Simon M.F."/>
            <person name="Maluk M."/>
            <person name="Odee D.W."/>
            <person name="Kenicer G."/>
            <person name="Young J.P.W."/>
            <person name="Reis V.M."/>
            <person name="Zilli J."/>
            <person name="James E.K."/>
        </authorList>
    </citation>
    <scope>NUCLEOTIDE SEQUENCE</scope>
    <source>
        <strain evidence="1">EG181B</strain>
    </source>
</reference>
<organism evidence="1 2">
    <name type="scientific">Paraburkholderia phymatum</name>
    <dbReference type="NCBI Taxonomy" id="148447"/>
    <lineage>
        <taxon>Bacteria</taxon>
        <taxon>Pseudomonadati</taxon>
        <taxon>Pseudomonadota</taxon>
        <taxon>Betaproteobacteria</taxon>
        <taxon>Burkholderiales</taxon>
        <taxon>Burkholderiaceae</taxon>
        <taxon>Paraburkholderia</taxon>
    </lineage>
</organism>
<keyword evidence="2" id="KW-1185">Reference proteome</keyword>
<name>A0ACC6U415_9BURK</name>
<comment type="caution">
    <text evidence="1">The sequence shown here is derived from an EMBL/GenBank/DDBJ whole genome shotgun (WGS) entry which is preliminary data.</text>
</comment>
<evidence type="ECO:0000313" key="2">
    <source>
        <dbReference type="Proteomes" id="UP001558850"/>
    </source>
</evidence>
<sequence>MSELSSRELLERLIGFATVSRDSNLELIAFVQQYLADLGVQSELFHNAERTKASLFATIGPHDRGGIVLSGHTDVVPVDGQAWTVDPFRLTQKDGRLYGRGTADMKGYIASVLAAVPAFLKQKLELPVHLAFSYDEEVGCLGVRPMLAELEKRVHKPRLCVIGEPTALKPVLGHKGKLAMRCHVKGAACHSAYAPQGVNAIQYAARLINRLEEVGDELAQREHRDARFDPPFSTVQTGVIKGGRALNIVPAECEFDFEVRTVPGFDASVVTDKLQAYAEAELLPKMRAVQADTGIRLQALNDYPGLATSPDSDAARLLALLSGSNAFETVAFGSEGGLFTQAGIPAMICGPGSMDQGHKPDEFVTLEQLHRCDAMLVRLGEHLRSAFASLLS</sequence>
<dbReference type="Proteomes" id="UP001558850">
    <property type="component" value="Unassembled WGS sequence"/>
</dbReference>
<dbReference type="EMBL" id="JBFRCH010000013">
    <property type="protein sequence ID" value="MEX3934388.1"/>
    <property type="molecule type" value="Genomic_DNA"/>
</dbReference>
<keyword evidence="1" id="KW-0378">Hydrolase</keyword>